<reference evidence="4 5" key="1">
    <citation type="submission" date="2021-02" db="EMBL/GenBank/DDBJ databases">
        <title>Genome Streptomyces sp. RHZ10.</title>
        <authorList>
            <person name="Besaury L."/>
        </authorList>
    </citation>
    <scope>NUCLEOTIDE SEQUENCE [LARGE SCALE GENOMIC DNA]</scope>
    <source>
        <strain evidence="4 5">RHZ10</strain>
    </source>
</reference>
<keyword evidence="2" id="KW-1133">Transmembrane helix</keyword>
<dbReference type="InterPro" id="IPR005084">
    <property type="entry name" value="CBM6"/>
</dbReference>
<feature type="region of interest" description="Disordered" evidence="1">
    <location>
        <begin position="1"/>
        <end position="121"/>
    </location>
</feature>
<dbReference type="PROSITE" id="PS51175">
    <property type="entry name" value="CBM6"/>
    <property type="match status" value="1"/>
</dbReference>
<feature type="compositionally biased region" description="Low complexity" evidence="1">
    <location>
        <begin position="73"/>
        <end position="86"/>
    </location>
</feature>
<proteinExistence type="predicted"/>
<feature type="region of interest" description="Disordered" evidence="1">
    <location>
        <begin position="149"/>
        <end position="196"/>
    </location>
</feature>
<gene>
    <name evidence="4" type="ORF">JS521_13190</name>
</gene>
<dbReference type="EMBL" id="JAFEUF010000052">
    <property type="protein sequence ID" value="MBM7054792.1"/>
    <property type="molecule type" value="Genomic_DNA"/>
</dbReference>
<evidence type="ECO:0000259" key="3">
    <source>
        <dbReference type="PROSITE" id="PS51175"/>
    </source>
</evidence>
<dbReference type="Gene3D" id="2.60.120.260">
    <property type="entry name" value="Galactose-binding domain-like"/>
    <property type="match status" value="1"/>
</dbReference>
<dbReference type="RefSeq" id="WP_205083050.1">
    <property type="nucleotide sequence ID" value="NZ_JAFEUF010000052.1"/>
</dbReference>
<feature type="compositionally biased region" description="Gly residues" evidence="1">
    <location>
        <begin position="112"/>
        <end position="121"/>
    </location>
</feature>
<organism evidence="4 5">
    <name type="scientific">Streptomyces durocortorensis</name>
    <dbReference type="NCBI Taxonomy" id="2811104"/>
    <lineage>
        <taxon>Bacteria</taxon>
        <taxon>Bacillati</taxon>
        <taxon>Actinomycetota</taxon>
        <taxon>Actinomycetes</taxon>
        <taxon>Kitasatosporales</taxon>
        <taxon>Streptomycetaceae</taxon>
        <taxon>Streptomyces</taxon>
    </lineage>
</organism>
<keyword evidence="5" id="KW-1185">Reference proteome</keyword>
<feature type="compositionally biased region" description="Basic and acidic residues" evidence="1">
    <location>
        <begin position="174"/>
        <end position="194"/>
    </location>
</feature>
<keyword evidence="2" id="KW-0812">Transmembrane</keyword>
<evidence type="ECO:0000256" key="1">
    <source>
        <dbReference type="SAM" id="MobiDB-lite"/>
    </source>
</evidence>
<dbReference type="InterPro" id="IPR008979">
    <property type="entry name" value="Galactose-bd-like_sf"/>
</dbReference>
<comment type="caution">
    <text evidence="4">The sequence shown here is derived from an EMBL/GenBank/DDBJ whole genome shotgun (WGS) entry which is preliminary data.</text>
</comment>
<sequence length="332" mass="34444">MTAGNNGASKPEDDDPFGYLYADGQAAGAQAPGQGGYGYPGPATQPGVPRTSYNQVRAVGERQYGQQQGGYGYPPQQAYGQPAQQYNRPNPQYAAPETYPGGASHGQPPAQGGHGGGGTGRGGPNTKALLIAAVAVVAVVLIGIGAALLTGDDGDKDDKKNEASSSEGPAGEVEESKKPEEKPKETPKPVELPKQDAATLTLGGTAALDSTVKGAKGANGNYINLNEVGRSATWSVEVPEAGAYTLYVTYGVPGKDAKTTLTVNDQEPRSINMKNFAQAEEGDLEKGWTNTYAYVQLDKGANTLKLSCEEGDQCDANLDQLELKAGHIQKNG</sequence>
<evidence type="ECO:0000256" key="2">
    <source>
        <dbReference type="SAM" id="Phobius"/>
    </source>
</evidence>
<dbReference type="SUPFAM" id="SSF49785">
    <property type="entry name" value="Galactose-binding domain-like"/>
    <property type="match status" value="1"/>
</dbReference>
<dbReference type="Proteomes" id="UP000712045">
    <property type="component" value="Unassembled WGS sequence"/>
</dbReference>
<protein>
    <submittedName>
        <fullName evidence="4">Carbohydrate-binding protein</fullName>
    </submittedName>
</protein>
<name>A0ABS2HWH9_9ACTN</name>
<feature type="domain" description="CBM6" evidence="3">
    <location>
        <begin position="193"/>
        <end position="324"/>
    </location>
</feature>
<feature type="compositionally biased region" description="Low complexity" evidence="1">
    <location>
        <begin position="18"/>
        <end position="32"/>
    </location>
</feature>
<feature type="transmembrane region" description="Helical" evidence="2">
    <location>
        <begin position="128"/>
        <end position="149"/>
    </location>
</feature>
<accession>A0ABS2HWH9</accession>
<evidence type="ECO:0000313" key="4">
    <source>
        <dbReference type="EMBL" id="MBM7054792.1"/>
    </source>
</evidence>
<keyword evidence="2" id="KW-0472">Membrane</keyword>
<evidence type="ECO:0000313" key="5">
    <source>
        <dbReference type="Proteomes" id="UP000712045"/>
    </source>
</evidence>